<comment type="similarity">
    <text evidence="2 9">Belongs to the pantothenate synthetase family.</text>
</comment>
<feature type="binding site" evidence="9">
    <location>
        <begin position="28"/>
        <end position="35"/>
    </location>
    <ligand>
        <name>ATP</name>
        <dbReference type="ChEBI" id="CHEBI:30616"/>
    </ligand>
</feature>
<dbReference type="GO" id="GO:0015940">
    <property type="term" value="P:pantothenate biosynthetic process"/>
    <property type="evidence" value="ECO:0007669"/>
    <property type="project" value="UniProtKB-UniRule"/>
</dbReference>
<evidence type="ECO:0000256" key="7">
    <source>
        <dbReference type="ARBA" id="ARBA00022840"/>
    </source>
</evidence>
<feature type="binding site" evidence="9">
    <location>
        <begin position="182"/>
        <end position="185"/>
    </location>
    <ligand>
        <name>ATP</name>
        <dbReference type="ChEBI" id="CHEBI:30616"/>
    </ligand>
</feature>
<sequence>MKTITSVAALREELLNEWEHSIGLVPTMGSLHAGHFSLIKEAKKNNDIVVVSIFVNPLQFGPDEDYDTYPRAFMMDEQYAEELGVDIVFAPTVQEMYPRTMYNKVHVEKGTQALCGKSRPGHFDGVSTVVLKLFNIVEPKRAYFGLKDAQQVAVIENMVIDFNLPVEIAACETVREKDGLAVSSRNSNLTRQERGQAVYLHDCLQEVKKSVEAGERDTAILEEEMRAFLHSNTDGVVDYCEILTFPELKHQSLLSGKIIIAAALQFSKVRLIDNVIVHVKGEKSYVSNNDEI</sequence>
<dbReference type="Pfam" id="PF02569">
    <property type="entry name" value="Pantoate_ligase"/>
    <property type="match status" value="1"/>
</dbReference>
<evidence type="ECO:0000256" key="3">
    <source>
        <dbReference type="ARBA" id="ARBA00022490"/>
    </source>
</evidence>
<dbReference type="EC" id="6.3.2.1" evidence="9"/>
<evidence type="ECO:0000256" key="5">
    <source>
        <dbReference type="ARBA" id="ARBA00022655"/>
    </source>
</evidence>
<dbReference type="PANTHER" id="PTHR21299:SF1">
    <property type="entry name" value="PANTOATE--BETA-ALANINE LIGASE"/>
    <property type="match status" value="1"/>
</dbReference>
<feature type="binding site" evidence="9">
    <location>
        <position position="59"/>
    </location>
    <ligand>
        <name>(R)-pantoate</name>
        <dbReference type="ChEBI" id="CHEBI:15980"/>
    </ligand>
</feature>
<evidence type="ECO:0000256" key="4">
    <source>
        <dbReference type="ARBA" id="ARBA00022598"/>
    </source>
</evidence>
<comment type="subunit">
    <text evidence="9">Homodimer.</text>
</comment>
<dbReference type="GO" id="GO:0004592">
    <property type="term" value="F:pantoate-beta-alanine ligase activity"/>
    <property type="evidence" value="ECO:0007669"/>
    <property type="project" value="UniProtKB-UniRule"/>
</dbReference>
<comment type="miscellaneous">
    <text evidence="9">The reaction proceeds by a bi uni uni bi ping pong mechanism.</text>
</comment>
<keyword evidence="4 9" id="KW-0436">Ligase</keyword>
<dbReference type="RefSeq" id="WP_125555840.1">
    <property type="nucleotide sequence ID" value="NZ_RBVX01000008.1"/>
</dbReference>
<comment type="caution">
    <text evidence="10">The sequence shown here is derived from an EMBL/GenBank/DDBJ whole genome shotgun (WGS) entry which is preliminary data.</text>
</comment>
<feature type="binding site" evidence="9">
    <location>
        <position position="174"/>
    </location>
    <ligand>
        <name>ATP</name>
        <dbReference type="ChEBI" id="CHEBI:30616"/>
    </ligand>
</feature>
<dbReference type="FunFam" id="3.40.50.620:FF:000013">
    <property type="entry name" value="Pantothenate synthetase"/>
    <property type="match status" value="1"/>
</dbReference>
<feature type="active site" description="Proton donor" evidence="9">
    <location>
        <position position="35"/>
    </location>
</feature>
<name>A0A3R9QU11_9BACI</name>
<protein>
    <recommendedName>
        <fullName evidence="9">Pantothenate synthetase</fullName>
        <shortName evidence="9">PS</shortName>
        <ecNumber evidence="9">6.3.2.1</ecNumber>
    </recommendedName>
    <alternativeName>
        <fullName evidence="9">Pantoate--beta-alanine ligase</fullName>
    </alternativeName>
    <alternativeName>
        <fullName evidence="9">Pantoate-activating enzyme</fullName>
    </alternativeName>
</protein>
<dbReference type="UniPathway" id="UPA00028">
    <property type="reaction ID" value="UER00005"/>
</dbReference>
<dbReference type="GO" id="GO:0005829">
    <property type="term" value="C:cytosol"/>
    <property type="evidence" value="ECO:0007669"/>
    <property type="project" value="TreeGrafter"/>
</dbReference>
<evidence type="ECO:0000313" key="10">
    <source>
        <dbReference type="EMBL" id="RSL33435.1"/>
    </source>
</evidence>
<keyword evidence="7 9" id="KW-0067">ATP-binding</keyword>
<dbReference type="NCBIfam" id="TIGR00125">
    <property type="entry name" value="cyt_tran_rel"/>
    <property type="match status" value="1"/>
</dbReference>
<evidence type="ECO:0000256" key="2">
    <source>
        <dbReference type="ARBA" id="ARBA00009256"/>
    </source>
</evidence>
<evidence type="ECO:0000256" key="9">
    <source>
        <dbReference type="HAMAP-Rule" id="MF_00158"/>
    </source>
</evidence>
<dbReference type="InterPro" id="IPR004821">
    <property type="entry name" value="Cyt_trans-like"/>
</dbReference>
<evidence type="ECO:0000256" key="1">
    <source>
        <dbReference type="ARBA" id="ARBA00004990"/>
    </source>
</evidence>
<proteinExistence type="inferred from homology"/>
<feature type="binding site" evidence="9">
    <location>
        <position position="151"/>
    </location>
    <ligand>
        <name>(R)-pantoate</name>
        <dbReference type="ChEBI" id="CHEBI:15980"/>
    </ligand>
</feature>
<dbReference type="GO" id="GO:0005524">
    <property type="term" value="F:ATP binding"/>
    <property type="evidence" value="ECO:0007669"/>
    <property type="project" value="UniProtKB-KW"/>
</dbReference>
<evidence type="ECO:0000313" key="11">
    <source>
        <dbReference type="Proteomes" id="UP000275076"/>
    </source>
</evidence>
<dbReference type="InterPro" id="IPR042176">
    <property type="entry name" value="Pantoate_ligase_C"/>
</dbReference>
<dbReference type="InterPro" id="IPR003721">
    <property type="entry name" value="Pantoate_ligase"/>
</dbReference>
<evidence type="ECO:0000256" key="6">
    <source>
        <dbReference type="ARBA" id="ARBA00022741"/>
    </source>
</evidence>
<dbReference type="AlphaFoldDB" id="A0A3R9QU11"/>
<dbReference type="NCBIfam" id="TIGR00018">
    <property type="entry name" value="panC"/>
    <property type="match status" value="1"/>
</dbReference>
<keyword evidence="5 9" id="KW-0566">Pantothenate biosynthesis</keyword>
<dbReference type="CDD" id="cd00560">
    <property type="entry name" value="PanC"/>
    <property type="match status" value="1"/>
</dbReference>
<organism evidence="10 11">
    <name type="scientific">Salibacterium salarium</name>
    <dbReference type="NCBI Taxonomy" id="284579"/>
    <lineage>
        <taxon>Bacteria</taxon>
        <taxon>Bacillati</taxon>
        <taxon>Bacillota</taxon>
        <taxon>Bacilli</taxon>
        <taxon>Bacillales</taxon>
        <taxon>Bacillaceae</taxon>
    </lineage>
</organism>
<comment type="subcellular location">
    <subcellularLocation>
        <location evidence="9">Cytoplasm</location>
    </subcellularLocation>
</comment>
<comment type="catalytic activity">
    <reaction evidence="8 9">
        <text>(R)-pantoate + beta-alanine + ATP = (R)-pantothenate + AMP + diphosphate + H(+)</text>
        <dbReference type="Rhea" id="RHEA:10912"/>
        <dbReference type="ChEBI" id="CHEBI:15378"/>
        <dbReference type="ChEBI" id="CHEBI:15980"/>
        <dbReference type="ChEBI" id="CHEBI:29032"/>
        <dbReference type="ChEBI" id="CHEBI:30616"/>
        <dbReference type="ChEBI" id="CHEBI:33019"/>
        <dbReference type="ChEBI" id="CHEBI:57966"/>
        <dbReference type="ChEBI" id="CHEBI:456215"/>
        <dbReference type="EC" id="6.3.2.1"/>
    </reaction>
</comment>
<keyword evidence="3 9" id="KW-0963">Cytoplasm</keyword>
<dbReference type="InterPro" id="IPR014729">
    <property type="entry name" value="Rossmann-like_a/b/a_fold"/>
</dbReference>
<dbReference type="PANTHER" id="PTHR21299">
    <property type="entry name" value="CYTIDYLATE KINASE/PANTOATE-BETA-ALANINE LIGASE"/>
    <property type="match status" value="1"/>
</dbReference>
<keyword evidence="11" id="KW-1185">Reference proteome</keyword>
<dbReference type="Proteomes" id="UP000275076">
    <property type="component" value="Unassembled WGS sequence"/>
</dbReference>
<dbReference type="HAMAP" id="MF_00158">
    <property type="entry name" value="PanC"/>
    <property type="match status" value="1"/>
</dbReference>
<dbReference type="EMBL" id="RBVX01000008">
    <property type="protein sequence ID" value="RSL33435.1"/>
    <property type="molecule type" value="Genomic_DNA"/>
</dbReference>
<dbReference type="SUPFAM" id="SSF52374">
    <property type="entry name" value="Nucleotidylyl transferase"/>
    <property type="match status" value="1"/>
</dbReference>
<comment type="function">
    <text evidence="9">Catalyzes the condensation of pantoate with beta-alanine in an ATP-dependent reaction via a pantoyl-adenylate intermediate.</text>
</comment>
<keyword evidence="6 9" id="KW-0547">Nucleotide-binding</keyword>
<feature type="binding site" evidence="9">
    <location>
        <begin position="145"/>
        <end position="148"/>
    </location>
    <ligand>
        <name>ATP</name>
        <dbReference type="ChEBI" id="CHEBI:30616"/>
    </ligand>
</feature>
<dbReference type="Gene3D" id="3.30.1300.10">
    <property type="entry name" value="Pantoate-beta-alanine ligase, C-terminal domain"/>
    <property type="match status" value="1"/>
</dbReference>
<dbReference type="Gene3D" id="3.40.50.620">
    <property type="entry name" value="HUPs"/>
    <property type="match status" value="1"/>
</dbReference>
<comment type="pathway">
    <text evidence="1 9">Cofactor biosynthesis; (R)-pantothenate biosynthesis; (R)-pantothenate from (R)-pantoate and beta-alanine: step 1/1.</text>
</comment>
<gene>
    <name evidence="9" type="primary">panC</name>
    <name evidence="10" type="ORF">D7Z54_10740</name>
</gene>
<evidence type="ECO:0000256" key="8">
    <source>
        <dbReference type="ARBA" id="ARBA00048258"/>
    </source>
</evidence>
<dbReference type="OrthoDB" id="9773087at2"/>
<accession>A0A3R9QU11</accession>
<reference evidence="10 11" key="1">
    <citation type="submission" date="2018-10" db="EMBL/GenBank/DDBJ databases">
        <title>Draft genome sequence of Bacillus salarius IM0101, isolated from a hypersaline soil in Inner Mongolia, China.</title>
        <authorList>
            <person name="Yamprayoonswat W."/>
            <person name="Boonvisut S."/>
            <person name="Jumpathong W."/>
            <person name="Sittihan S."/>
            <person name="Ruangsuj P."/>
            <person name="Wanthongcharoen S."/>
            <person name="Thongpramul N."/>
            <person name="Pimmason S."/>
            <person name="Yu B."/>
            <person name="Yasawong M."/>
        </authorList>
    </citation>
    <scope>NUCLEOTIDE SEQUENCE [LARGE SCALE GENOMIC DNA]</scope>
    <source>
        <strain evidence="10 11">IM0101</strain>
    </source>
</reference>
<feature type="binding site" evidence="9">
    <location>
        <position position="59"/>
    </location>
    <ligand>
        <name>beta-alanine</name>
        <dbReference type="ChEBI" id="CHEBI:57966"/>
    </ligand>
</feature>